<comment type="caution">
    <text evidence="3">The sequence shown here is derived from an EMBL/GenBank/DDBJ whole genome shotgun (WGS) entry which is preliminary data.</text>
</comment>
<feature type="transmembrane region" description="Helical" evidence="2">
    <location>
        <begin position="6"/>
        <end position="32"/>
    </location>
</feature>
<keyword evidence="2" id="KW-1133">Transmembrane helix</keyword>
<evidence type="ECO:0000256" key="1">
    <source>
        <dbReference type="SAM" id="Coils"/>
    </source>
</evidence>
<keyword evidence="2" id="KW-0472">Membrane</keyword>
<accession>A0ABP9HIZ7</accession>
<keyword evidence="4" id="KW-1185">Reference proteome</keyword>
<gene>
    <name evidence="3" type="ORF">GCM10023225_11800</name>
</gene>
<evidence type="ECO:0000313" key="3">
    <source>
        <dbReference type="EMBL" id="GAA4971722.1"/>
    </source>
</evidence>
<evidence type="ECO:0000256" key="2">
    <source>
        <dbReference type="SAM" id="Phobius"/>
    </source>
</evidence>
<dbReference type="RefSeq" id="WP_345711468.1">
    <property type="nucleotide sequence ID" value="NZ_BAABIL010000152.1"/>
</dbReference>
<name>A0ABP9HIZ7_9ACTN</name>
<dbReference type="EMBL" id="BAABIL010000152">
    <property type="protein sequence ID" value="GAA4971722.1"/>
    <property type="molecule type" value="Genomic_DNA"/>
</dbReference>
<keyword evidence="1" id="KW-0175">Coiled coil</keyword>
<evidence type="ECO:0000313" key="4">
    <source>
        <dbReference type="Proteomes" id="UP001501195"/>
    </source>
</evidence>
<reference evidence="4" key="1">
    <citation type="journal article" date="2019" name="Int. J. Syst. Evol. Microbiol.">
        <title>The Global Catalogue of Microorganisms (GCM) 10K type strain sequencing project: providing services to taxonomists for standard genome sequencing and annotation.</title>
        <authorList>
            <consortium name="The Broad Institute Genomics Platform"/>
            <consortium name="The Broad Institute Genome Sequencing Center for Infectious Disease"/>
            <person name="Wu L."/>
            <person name="Ma J."/>
        </authorList>
    </citation>
    <scope>NUCLEOTIDE SEQUENCE [LARGE SCALE GENOMIC DNA]</scope>
    <source>
        <strain evidence="4">JCM 18126</strain>
    </source>
</reference>
<sequence>MPDLTHIQIALILIEVALLLIFAVGMSISGHLREANRLRERQVRAQEQANRIADRAGRSSF</sequence>
<organism evidence="3 4">
    <name type="scientific">Kineococcus glutinatus</name>
    <dbReference type="NCBI Taxonomy" id="1070872"/>
    <lineage>
        <taxon>Bacteria</taxon>
        <taxon>Bacillati</taxon>
        <taxon>Actinomycetota</taxon>
        <taxon>Actinomycetes</taxon>
        <taxon>Kineosporiales</taxon>
        <taxon>Kineosporiaceae</taxon>
        <taxon>Kineococcus</taxon>
    </lineage>
</organism>
<protein>
    <submittedName>
        <fullName evidence="3">Uncharacterized protein</fullName>
    </submittedName>
</protein>
<proteinExistence type="predicted"/>
<keyword evidence="2" id="KW-0812">Transmembrane</keyword>
<dbReference type="Proteomes" id="UP001501195">
    <property type="component" value="Unassembled WGS sequence"/>
</dbReference>
<feature type="coiled-coil region" evidence="1">
    <location>
        <begin position="28"/>
        <end position="55"/>
    </location>
</feature>